<comment type="caution">
    <text evidence="1">The sequence shown here is derived from an EMBL/GenBank/DDBJ whole genome shotgun (WGS) entry which is preliminary data.</text>
</comment>
<keyword evidence="2" id="KW-1185">Reference proteome</keyword>
<dbReference type="AlphaFoldDB" id="A0A0W0Z932"/>
<protein>
    <submittedName>
        <fullName evidence="1">Uncharacterized protein</fullName>
    </submittedName>
</protein>
<dbReference type="RefSeq" id="WP_058513262.1">
    <property type="nucleotide sequence ID" value="NZ_CAAAIH010000016.1"/>
</dbReference>
<dbReference type="EMBL" id="LNYU01000016">
    <property type="protein sequence ID" value="KTD65427.1"/>
    <property type="molecule type" value="Genomic_DNA"/>
</dbReference>
<reference evidence="1 2" key="1">
    <citation type="submission" date="2015-11" db="EMBL/GenBank/DDBJ databases">
        <title>Genomic analysis of 38 Legionella species identifies large and diverse effector repertoires.</title>
        <authorList>
            <person name="Burstein D."/>
            <person name="Amaro F."/>
            <person name="Zusman T."/>
            <person name="Lifshitz Z."/>
            <person name="Cohen O."/>
            <person name="Gilbert J.A."/>
            <person name="Pupko T."/>
            <person name="Shuman H.A."/>
            <person name="Segal G."/>
        </authorList>
    </citation>
    <scope>NUCLEOTIDE SEQUENCE [LARGE SCALE GENOMIC DNA]</scope>
    <source>
        <strain evidence="1 2">SC-63-C7</strain>
    </source>
</reference>
<name>A0A0W0Z932_9GAMM</name>
<dbReference type="Proteomes" id="UP000054703">
    <property type="component" value="Unassembled WGS sequence"/>
</dbReference>
<accession>A0A0W0Z932</accession>
<proteinExistence type="predicted"/>
<evidence type="ECO:0000313" key="2">
    <source>
        <dbReference type="Proteomes" id="UP000054703"/>
    </source>
</evidence>
<evidence type="ECO:0000313" key="1">
    <source>
        <dbReference type="EMBL" id="KTD65427.1"/>
    </source>
</evidence>
<gene>
    <name evidence="1" type="ORF">Lsan_0818</name>
</gene>
<sequence>MLVTNIFSIALSAKFYTSLQAPLAQSCTKKSDLDEIKSLLRTTGVEKLDTSFVYFVDAENRGLSRIDQLMQHAYQFCHLA</sequence>
<organism evidence="1 2">
    <name type="scientific">Legionella santicrucis</name>
    <dbReference type="NCBI Taxonomy" id="45074"/>
    <lineage>
        <taxon>Bacteria</taxon>
        <taxon>Pseudomonadati</taxon>
        <taxon>Pseudomonadota</taxon>
        <taxon>Gammaproteobacteria</taxon>
        <taxon>Legionellales</taxon>
        <taxon>Legionellaceae</taxon>
        <taxon>Legionella</taxon>
    </lineage>
</organism>
<dbReference type="PATRIC" id="fig|45074.5.peg.857"/>